<reference evidence="2" key="1">
    <citation type="journal article" date="2017" name="Nat. Commun.">
        <title>The North American bullfrog draft genome provides insight into hormonal regulation of long noncoding RNA.</title>
        <authorList>
            <person name="Hammond S.A."/>
            <person name="Warren R.L."/>
            <person name="Vandervalk B.P."/>
            <person name="Kucuk E."/>
            <person name="Khan H."/>
            <person name="Gibb E.A."/>
            <person name="Pandoh P."/>
            <person name="Kirk H."/>
            <person name="Zhao Y."/>
            <person name="Jones M."/>
            <person name="Mungall A.J."/>
            <person name="Coope R."/>
            <person name="Pleasance S."/>
            <person name="Moore R.A."/>
            <person name="Holt R.A."/>
            <person name="Round J.M."/>
            <person name="Ohora S."/>
            <person name="Walle B.V."/>
            <person name="Veldhoen N."/>
            <person name="Helbing C.C."/>
            <person name="Birol I."/>
        </authorList>
    </citation>
    <scope>NUCLEOTIDE SEQUENCE [LARGE SCALE GENOMIC DNA]</scope>
</reference>
<dbReference type="EMBL" id="KZ060014">
    <property type="protein sequence ID" value="PIO12965.1"/>
    <property type="molecule type" value="Genomic_DNA"/>
</dbReference>
<sequence length="183" mass="20544">ETSLNRCSRLSCSASQDLASYYQLYVCNSRYERFYPSGLGPFAKRHARSSWLVFLFAVKRLFGDDLGNSSNEFLVEKVPLCHLRKGVNIFNFNMLLLQCQGHQPPGSHDGLRRAPVRSSGGKTSAVLKVLAGRVSRQMGDFLNNSRVQTRVPNVLVSLFSQIKRSQGSREKEVSLSNIRPSFV</sequence>
<protein>
    <submittedName>
        <fullName evidence="1">Uncharacterized protein</fullName>
    </submittedName>
</protein>
<evidence type="ECO:0000313" key="1">
    <source>
        <dbReference type="EMBL" id="PIO12965.1"/>
    </source>
</evidence>
<feature type="non-terminal residue" evidence="1">
    <location>
        <position position="1"/>
    </location>
</feature>
<dbReference type="Proteomes" id="UP000228934">
    <property type="component" value="Unassembled WGS sequence"/>
</dbReference>
<proteinExistence type="predicted"/>
<keyword evidence="2" id="KW-1185">Reference proteome</keyword>
<name>A0A2G9QBS8_AQUCT</name>
<evidence type="ECO:0000313" key="2">
    <source>
        <dbReference type="Proteomes" id="UP000228934"/>
    </source>
</evidence>
<dbReference type="AlphaFoldDB" id="A0A2G9QBS8"/>
<feature type="non-terminal residue" evidence="1">
    <location>
        <position position="183"/>
    </location>
</feature>
<accession>A0A2G9QBS8</accession>
<gene>
    <name evidence="1" type="ORF">AB205_0186980</name>
</gene>
<organism evidence="1 2">
    <name type="scientific">Aquarana catesbeiana</name>
    <name type="common">American bullfrog</name>
    <name type="synonym">Rana catesbeiana</name>
    <dbReference type="NCBI Taxonomy" id="8400"/>
    <lineage>
        <taxon>Eukaryota</taxon>
        <taxon>Metazoa</taxon>
        <taxon>Chordata</taxon>
        <taxon>Craniata</taxon>
        <taxon>Vertebrata</taxon>
        <taxon>Euteleostomi</taxon>
        <taxon>Amphibia</taxon>
        <taxon>Batrachia</taxon>
        <taxon>Anura</taxon>
        <taxon>Neobatrachia</taxon>
        <taxon>Ranoidea</taxon>
        <taxon>Ranidae</taxon>
        <taxon>Aquarana</taxon>
    </lineage>
</organism>